<feature type="transmembrane region" description="Helical" evidence="1">
    <location>
        <begin position="6"/>
        <end position="29"/>
    </location>
</feature>
<gene>
    <name evidence="2" type="ORF">CAP_7587</name>
</gene>
<accession>A0A017SYA9</accession>
<evidence type="ECO:0000313" key="3">
    <source>
        <dbReference type="Proteomes" id="UP000019678"/>
    </source>
</evidence>
<dbReference type="EMBL" id="ASRX01000068">
    <property type="protein sequence ID" value="EYF01969.1"/>
    <property type="molecule type" value="Genomic_DNA"/>
</dbReference>
<sequence>MGILGLVSFAVWVYELIVIARVVGSWFGADPRKPLMKALTAATEPVFQLVRPVARKIPGPIDWTPAIVILGLGLLRHFI</sequence>
<dbReference type="Proteomes" id="UP000019678">
    <property type="component" value="Unassembled WGS sequence"/>
</dbReference>
<evidence type="ECO:0000256" key="1">
    <source>
        <dbReference type="SAM" id="Phobius"/>
    </source>
</evidence>
<dbReference type="InterPro" id="IPR003425">
    <property type="entry name" value="CCB3/YggT"/>
</dbReference>
<keyword evidence="1" id="KW-0472">Membrane</keyword>
<dbReference type="RefSeq" id="WP_044248331.1">
    <property type="nucleotide sequence ID" value="NZ_ASRX01000068.1"/>
</dbReference>
<evidence type="ECO:0008006" key="4">
    <source>
        <dbReference type="Google" id="ProtNLM"/>
    </source>
</evidence>
<keyword evidence="1" id="KW-0812">Transmembrane</keyword>
<evidence type="ECO:0000313" key="2">
    <source>
        <dbReference type="EMBL" id="EYF01969.1"/>
    </source>
</evidence>
<organism evidence="2 3">
    <name type="scientific">Chondromyces apiculatus DSM 436</name>
    <dbReference type="NCBI Taxonomy" id="1192034"/>
    <lineage>
        <taxon>Bacteria</taxon>
        <taxon>Pseudomonadati</taxon>
        <taxon>Myxococcota</taxon>
        <taxon>Polyangia</taxon>
        <taxon>Polyangiales</taxon>
        <taxon>Polyangiaceae</taxon>
        <taxon>Chondromyces</taxon>
    </lineage>
</organism>
<comment type="caution">
    <text evidence="2">The sequence shown here is derived from an EMBL/GenBank/DDBJ whole genome shotgun (WGS) entry which is preliminary data.</text>
</comment>
<reference evidence="2 3" key="1">
    <citation type="submission" date="2013-05" db="EMBL/GenBank/DDBJ databases">
        <title>Genome assembly of Chondromyces apiculatus DSM 436.</title>
        <authorList>
            <person name="Sharma G."/>
            <person name="Khatri I."/>
            <person name="Kaur C."/>
            <person name="Mayilraj S."/>
            <person name="Subramanian S."/>
        </authorList>
    </citation>
    <scope>NUCLEOTIDE SEQUENCE [LARGE SCALE GENOMIC DNA]</scope>
    <source>
        <strain evidence="2 3">DSM 436</strain>
    </source>
</reference>
<protein>
    <recommendedName>
        <fullName evidence="4">YggT family protein</fullName>
    </recommendedName>
</protein>
<dbReference type="OrthoDB" id="47652at2"/>
<keyword evidence="1" id="KW-1133">Transmembrane helix</keyword>
<name>A0A017SYA9_9BACT</name>
<dbReference type="Pfam" id="PF02325">
    <property type="entry name" value="CCB3_YggT"/>
    <property type="match status" value="1"/>
</dbReference>
<proteinExistence type="predicted"/>
<dbReference type="GO" id="GO:0016020">
    <property type="term" value="C:membrane"/>
    <property type="evidence" value="ECO:0007669"/>
    <property type="project" value="InterPro"/>
</dbReference>
<dbReference type="AlphaFoldDB" id="A0A017SYA9"/>
<keyword evidence="3" id="KW-1185">Reference proteome</keyword>
<dbReference type="STRING" id="1192034.CAP_7587"/>